<dbReference type="GeneID" id="19207941"/>
<dbReference type="InterPro" id="IPR051667">
    <property type="entry name" value="Archaeal_ATPase_domain"/>
</dbReference>
<comment type="caution">
    <text evidence="1">The sequence shown here is derived from an EMBL/GenBank/DDBJ whole genome shotgun (WGS) entry which is preliminary data.</text>
</comment>
<organism evidence="1 2">
    <name type="scientific">Coniophora puteana (strain RWD-64-598)</name>
    <name type="common">Brown rot fungus</name>
    <dbReference type="NCBI Taxonomy" id="741705"/>
    <lineage>
        <taxon>Eukaryota</taxon>
        <taxon>Fungi</taxon>
        <taxon>Dikarya</taxon>
        <taxon>Basidiomycota</taxon>
        <taxon>Agaricomycotina</taxon>
        <taxon>Agaricomycetes</taxon>
        <taxon>Agaricomycetidae</taxon>
        <taxon>Boletales</taxon>
        <taxon>Coniophorineae</taxon>
        <taxon>Coniophoraceae</taxon>
        <taxon>Coniophora</taxon>
    </lineage>
</organism>
<protein>
    <submittedName>
        <fullName evidence="1">Uncharacterized protein</fullName>
    </submittedName>
</protein>
<dbReference type="RefSeq" id="XP_007769748.1">
    <property type="nucleotide sequence ID" value="XM_007771558.1"/>
</dbReference>
<dbReference type="KEGG" id="cput:CONPUDRAFT_58366"/>
<dbReference type="OrthoDB" id="2150628at2759"/>
<feature type="non-terminal residue" evidence="1">
    <location>
        <position position="1"/>
    </location>
</feature>
<accession>A0A5M3MKP7</accession>
<reference evidence="2" key="1">
    <citation type="journal article" date="2012" name="Science">
        <title>The Paleozoic origin of enzymatic lignin decomposition reconstructed from 31 fungal genomes.</title>
        <authorList>
            <person name="Floudas D."/>
            <person name="Binder M."/>
            <person name="Riley R."/>
            <person name="Barry K."/>
            <person name="Blanchette R.A."/>
            <person name="Henrissat B."/>
            <person name="Martinez A.T."/>
            <person name="Otillar R."/>
            <person name="Spatafora J.W."/>
            <person name="Yadav J.S."/>
            <person name="Aerts A."/>
            <person name="Benoit I."/>
            <person name="Boyd A."/>
            <person name="Carlson A."/>
            <person name="Copeland A."/>
            <person name="Coutinho P.M."/>
            <person name="de Vries R.P."/>
            <person name="Ferreira P."/>
            <person name="Findley K."/>
            <person name="Foster B."/>
            <person name="Gaskell J."/>
            <person name="Glotzer D."/>
            <person name="Gorecki P."/>
            <person name="Heitman J."/>
            <person name="Hesse C."/>
            <person name="Hori C."/>
            <person name="Igarashi K."/>
            <person name="Jurgens J.A."/>
            <person name="Kallen N."/>
            <person name="Kersten P."/>
            <person name="Kohler A."/>
            <person name="Kuees U."/>
            <person name="Kumar T.K.A."/>
            <person name="Kuo A."/>
            <person name="LaButti K."/>
            <person name="Larrondo L.F."/>
            <person name="Lindquist E."/>
            <person name="Ling A."/>
            <person name="Lombard V."/>
            <person name="Lucas S."/>
            <person name="Lundell T."/>
            <person name="Martin R."/>
            <person name="McLaughlin D.J."/>
            <person name="Morgenstern I."/>
            <person name="Morin E."/>
            <person name="Murat C."/>
            <person name="Nagy L.G."/>
            <person name="Nolan M."/>
            <person name="Ohm R.A."/>
            <person name="Patyshakuliyeva A."/>
            <person name="Rokas A."/>
            <person name="Ruiz-Duenas F.J."/>
            <person name="Sabat G."/>
            <person name="Salamov A."/>
            <person name="Samejima M."/>
            <person name="Schmutz J."/>
            <person name="Slot J.C."/>
            <person name="St John F."/>
            <person name="Stenlid J."/>
            <person name="Sun H."/>
            <person name="Sun S."/>
            <person name="Syed K."/>
            <person name="Tsang A."/>
            <person name="Wiebenga A."/>
            <person name="Young D."/>
            <person name="Pisabarro A."/>
            <person name="Eastwood D.C."/>
            <person name="Martin F."/>
            <person name="Cullen D."/>
            <person name="Grigoriev I.V."/>
            <person name="Hibbett D.S."/>
        </authorList>
    </citation>
    <scope>NUCLEOTIDE SEQUENCE [LARGE SCALE GENOMIC DNA]</scope>
    <source>
        <strain evidence="2">RWD-64-598 SS2</strain>
    </source>
</reference>
<dbReference type="PANTHER" id="PTHR37096">
    <property type="entry name" value="YALI0E33429P"/>
    <property type="match status" value="1"/>
</dbReference>
<gene>
    <name evidence="1" type="ORF">CONPUDRAFT_58366</name>
</gene>
<keyword evidence="2" id="KW-1185">Reference proteome</keyword>
<proteinExistence type="predicted"/>
<dbReference type="PANTHER" id="PTHR37096:SF1">
    <property type="entry name" value="AAA+ ATPASE DOMAIN-CONTAINING PROTEIN"/>
    <property type="match status" value="1"/>
</dbReference>
<name>A0A5M3MKP7_CONPW</name>
<sequence length="148" mass="17141">EKHEEEGPPSPPKKKMPVMFFDEAHKLPALIQSTDAMRCLLDSMLVLTKQDRLCHVIHATSDPFYQTWLRKLNVMQHCKILTIGDCTKVETRTFFFERLVPRVPEELRPGLSFEILWDAFGGKLAHWQDFINDYGMVSVLAHSPLFLT</sequence>
<dbReference type="EMBL" id="JH711580">
    <property type="protein sequence ID" value="EIW79809.1"/>
    <property type="molecule type" value="Genomic_DNA"/>
</dbReference>
<dbReference type="Proteomes" id="UP000053558">
    <property type="component" value="Unassembled WGS sequence"/>
</dbReference>
<dbReference type="AlphaFoldDB" id="A0A5M3MKP7"/>
<evidence type="ECO:0000313" key="2">
    <source>
        <dbReference type="Proteomes" id="UP000053558"/>
    </source>
</evidence>
<evidence type="ECO:0000313" key="1">
    <source>
        <dbReference type="EMBL" id="EIW79809.1"/>
    </source>
</evidence>